<sequence>MVLENLKGFGKMTLQGIVATQAPVVLKGMLNELLRRDDITVAKVVVMVEKNQSLWSHLSPEITHSLYRAAERVPDIDFLTVEWFIDAIREDHRALASLFLGWKKARNWLARQIEAIKAELYPVEDIS</sequence>
<dbReference type="AlphaFoldDB" id="A0A6M3M6V4"/>
<evidence type="ECO:0000313" key="1">
    <source>
        <dbReference type="EMBL" id="QJB03507.1"/>
    </source>
</evidence>
<name>A0A6M3M6V4_9ZZZZ</name>
<proteinExistence type="predicted"/>
<gene>
    <name evidence="1" type="ORF">MM171B00685_0012</name>
</gene>
<accession>A0A6M3M6V4</accession>
<organism evidence="1">
    <name type="scientific">viral metagenome</name>
    <dbReference type="NCBI Taxonomy" id="1070528"/>
    <lineage>
        <taxon>unclassified sequences</taxon>
        <taxon>metagenomes</taxon>
        <taxon>organismal metagenomes</taxon>
    </lineage>
</organism>
<dbReference type="EMBL" id="MT143849">
    <property type="protein sequence ID" value="QJB03507.1"/>
    <property type="molecule type" value="Genomic_DNA"/>
</dbReference>
<protein>
    <submittedName>
        <fullName evidence="1">Uncharacterized protein</fullName>
    </submittedName>
</protein>
<reference evidence="1" key="1">
    <citation type="submission" date="2020-03" db="EMBL/GenBank/DDBJ databases">
        <title>The deep terrestrial virosphere.</title>
        <authorList>
            <person name="Holmfeldt K."/>
            <person name="Nilsson E."/>
            <person name="Simone D."/>
            <person name="Lopez-Fernandez M."/>
            <person name="Wu X."/>
            <person name="de Brujin I."/>
            <person name="Lundin D."/>
            <person name="Andersson A."/>
            <person name="Bertilsson S."/>
            <person name="Dopson M."/>
        </authorList>
    </citation>
    <scope>NUCLEOTIDE SEQUENCE</scope>
    <source>
        <strain evidence="1">MM171B00685</strain>
    </source>
</reference>